<dbReference type="EMBL" id="CP002102">
    <property type="protein sequence ID" value="ADL01331.1"/>
    <property type="molecule type" value="Genomic_DNA"/>
</dbReference>
<dbReference type="InParanoid" id="D9QIJ8"/>
<comment type="similarity">
    <text evidence="1">Belongs to the 'GDXG' lipolytic enzyme family.</text>
</comment>
<dbReference type="BioCyc" id="BSUB633149:G1GM8-2016-MONOMER"/>
<dbReference type="KEGG" id="bsb:Bresu_2020"/>
<evidence type="ECO:0000256" key="3">
    <source>
        <dbReference type="PROSITE-ProRule" id="PRU10038"/>
    </source>
</evidence>
<organism evidence="5 6">
    <name type="scientific">Brevundimonas subvibrioides (strain ATCC 15264 / DSM 4735 / LMG 14903 / NBRC 16000 / CB 81)</name>
    <name type="common">Caulobacter subvibrioides</name>
    <dbReference type="NCBI Taxonomy" id="633149"/>
    <lineage>
        <taxon>Bacteria</taxon>
        <taxon>Pseudomonadati</taxon>
        <taxon>Pseudomonadota</taxon>
        <taxon>Alphaproteobacteria</taxon>
        <taxon>Caulobacterales</taxon>
        <taxon>Caulobacteraceae</taxon>
        <taxon>Brevundimonas</taxon>
    </lineage>
</organism>
<dbReference type="InterPro" id="IPR002168">
    <property type="entry name" value="Lipase_GDXG_HIS_AS"/>
</dbReference>
<dbReference type="SUPFAM" id="SSF53474">
    <property type="entry name" value="alpha/beta-Hydrolases"/>
    <property type="match status" value="1"/>
</dbReference>
<evidence type="ECO:0000259" key="4">
    <source>
        <dbReference type="Pfam" id="PF07859"/>
    </source>
</evidence>
<dbReference type="Proteomes" id="UP000002696">
    <property type="component" value="Chromosome"/>
</dbReference>
<evidence type="ECO:0000256" key="2">
    <source>
        <dbReference type="ARBA" id="ARBA00022801"/>
    </source>
</evidence>
<feature type="domain" description="Alpha/beta hydrolase fold-3" evidence="4">
    <location>
        <begin position="59"/>
        <end position="252"/>
    </location>
</feature>
<dbReference type="FunCoup" id="D9QIJ8">
    <property type="interactions" value="317"/>
</dbReference>
<dbReference type="STRING" id="633149.Bresu_2020"/>
<evidence type="ECO:0000313" key="5">
    <source>
        <dbReference type="EMBL" id="ADL01331.1"/>
    </source>
</evidence>
<dbReference type="PROSITE" id="PS01173">
    <property type="entry name" value="LIPASE_GDXG_HIS"/>
    <property type="match status" value="1"/>
</dbReference>
<evidence type="ECO:0000313" key="6">
    <source>
        <dbReference type="Proteomes" id="UP000002696"/>
    </source>
</evidence>
<dbReference type="GO" id="GO:0016787">
    <property type="term" value="F:hydrolase activity"/>
    <property type="evidence" value="ECO:0007669"/>
    <property type="project" value="UniProtKB-KW"/>
</dbReference>
<keyword evidence="2 5" id="KW-0378">Hydrolase</keyword>
<accession>D9QIJ8</accession>
<dbReference type="HOGENOM" id="CLU_012494_6_4_5"/>
<name>D9QIJ8_BRESC</name>
<dbReference type="InterPro" id="IPR013094">
    <property type="entry name" value="AB_hydrolase_3"/>
</dbReference>
<protein>
    <submittedName>
        <fullName evidence="5">Alpha/beta hydrolase fold-3 domain protein</fullName>
    </submittedName>
</protein>
<dbReference type="PANTHER" id="PTHR48081:SF8">
    <property type="entry name" value="ALPHA_BETA HYDROLASE FOLD-3 DOMAIN-CONTAINING PROTEIN-RELATED"/>
    <property type="match status" value="1"/>
</dbReference>
<evidence type="ECO:0000256" key="1">
    <source>
        <dbReference type="ARBA" id="ARBA00010515"/>
    </source>
</evidence>
<feature type="active site" evidence="3">
    <location>
        <position position="132"/>
    </location>
</feature>
<gene>
    <name evidence="5" type="ordered locus">Bresu_2020</name>
</gene>
<keyword evidence="6" id="KW-1185">Reference proteome</keyword>
<proteinExistence type="inferred from homology"/>
<dbReference type="AlphaFoldDB" id="D9QIJ8"/>
<dbReference type="PANTHER" id="PTHR48081">
    <property type="entry name" value="AB HYDROLASE SUPERFAMILY PROTEIN C4A8.06C"/>
    <property type="match status" value="1"/>
</dbReference>
<reference evidence="6" key="1">
    <citation type="journal article" date="2011" name="J. Bacteriol.">
        <title>Genome sequences of eight morphologically diverse alphaproteobacteria.</title>
        <authorList>
            <consortium name="US DOE Joint Genome Institute"/>
            <person name="Brown P.J."/>
            <person name="Kysela D.T."/>
            <person name="Buechlein A."/>
            <person name="Hemmerich C."/>
            <person name="Brun Y.V."/>
        </authorList>
    </citation>
    <scope>NUCLEOTIDE SEQUENCE [LARGE SCALE GENOMIC DNA]</scope>
    <source>
        <strain evidence="6">ATCC 15264 / DSM 4735 / LMG 14903 / NBRC 16000 / CB 81</strain>
    </source>
</reference>
<dbReference type="InterPro" id="IPR029058">
    <property type="entry name" value="AB_hydrolase_fold"/>
</dbReference>
<sequence length="277" mass="29147">MALRVPADLAAFRSGANGYLARAPKPEILTVENLEIAGPGGPLPLKLYRSTGDADTAIVVFLHGGAFVFGDLDTHDALCRRLALSTGLTVVSVDYRLAPEHPYPAGLDDALAAVRWVRSNFPGTPLGLAGDSAGAWLAIATALRCAGEHPPIAGLGLLYPAIDARCDSASQMAFGRDHMLTRDFMAWAWSVFASESMPDLTKVDLSGLPPSVVITAGFDPLRDEGQGLIDRARAAGVQVVGHHYPDMIHGFAGLPQGSKRGDEALDRLSEGLVSALT</sequence>
<dbReference type="PROSITE" id="PS01174">
    <property type="entry name" value="LIPASE_GDXG_SER"/>
    <property type="match status" value="1"/>
</dbReference>
<dbReference type="Pfam" id="PF07859">
    <property type="entry name" value="Abhydrolase_3"/>
    <property type="match status" value="1"/>
</dbReference>
<dbReference type="eggNOG" id="COG0657">
    <property type="taxonomic scope" value="Bacteria"/>
</dbReference>
<dbReference type="Gene3D" id="3.40.50.1820">
    <property type="entry name" value="alpha/beta hydrolase"/>
    <property type="match status" value="1"/>
</dbReference>
<dbReference type="InterPro" id="IPR033140">
    <property type="entry name" value="Lipase_GDXG_put_SER_AS"/>
</dbReference>
<dbReference type="InterPro" id="IPR050300">
    <property type="entry name" value="GDXG_lipolytic_enzyme"/>
</dbReference>